<name>A0A210PUF5_MIZYE</name>
<dbReference type="GO" id="GO:0003713">
    <property type="term" value="F:transcription coactivator activity"/>
    <property type="evidence" value="ECO:0007669"/>
    <property type="project" value="InterPro"/>
</dbReference>
<dbReference type="PANTHER" id="PTHR31606:SF1">
    <property type="entry name" value="WW DOMAIN BINDING PROTEIN 2, ISOFORM E"/>
    <property type="match status" value="1"/>
</dbReference>
<feature type="region of interest" description="Disordered" evidence="1">
    <location>
        <begin position="186"/>
        <end position="266"/>
    </location>
</feature>
<accession>A0A210PUF5</accession>
<dbReference type="InterPro" id="IPR011993">
    <property type="entry name" value="PH-like_dom_sf"/>
</dbReference>
<sequence>MSVNTAHAQMGGVLIFAGERILIFCDGVEMGFDCKDLAHFKGNKKGRIYLTTHRVIFTNKKPDDMLQSFSMPFYCMREVELEQPVFGANYIKGKINPESNGWMGDCRFKLWFTSGGAIEFGTAMLKAGQLASRNFQHRPPAYTPPQGPIYQAPPPAYTPPQADYGWVPYQTFPSAPPPEYVYTTGAPPPYPGVDPSAPPYPPPQTNGTPADAKAAEAAGGAYYNPSNPHNVFVPNNGAPHYQAPPYSAPQYNAPPPSYAEASKKNN</sequence>
<dbReference type="Pfam" id="PF02893">
    <property type="entry name" value="GRAM"/>
    <property type="match status" value="1"/>
</dbReference>
<dbReference type="GO" id="GO:0005634">
    <property type="term" value="C:nucleus"/>
    <property type="evidence" value="ECO:0007669"/>
    <property type="project" value="TreeGrafter"/>
</dbReference>
<dbReference type="InterPro" id="IPR044852">
    <property type="entry name" value="WBP2-like"/>
</dbReference>
<dbReference type="SUPFAM" id="SSF50729">
    <property type="entry name" value="PH domain-like"/>
    <property type="match status" value="1"/>
</dbReference>
<dbReference type="Gene3D" id="2.30.29.30">
    <property type="entry name" value="Pleckstrin-homology domain (PH domain)/Phosphotyrosine-binding domain (PTB)"/>
    <property type="match status" value="1"/>
</dbReference>
<gene>
    <name evidence="3" type="ORF">KP79_PYT05902</name>
</gene>
<organism evidence="3 4">
    <name type="scientific">Mizuhopecten yessoensis</name>
    <name type="common">Japanese scallop</name>
    <name type="synonym">Patinopecten yessoensis</name>
    <dbReference type="NCBI Taxonomy" id="6573"/>
    <lineage>
        <taxon>Eukaryota</taxon>
        <taxon>Metazoa</taxon>
        <taxon>Spiralia</taxon>
        <taxon>Lophotrochozoa</taxon>
        <taxon>Mollusca</taxon>
        <taxon>Bivalvia</taxon>
        <taxon>Autobranchia</taxon>
        <taxon>Pteriomorphia</taxon>
        <taxon>Pectinida</taxon>
        <taxon>Pectinoidea</taxon>
        <taxon>Pectinidae</taxon>
        <taxon>Mizuhopecten</taxon>
    </lineage>
</organism>
<keyword evidence="4" id="KW-1185">Reference proteome</keyword>
<comment type="caution">
    <text evidence="3">The sequence shown here is derived from an EMBL/GenBank/DDBJ whole genome shotgun (WGS) entry which is preliminary data.</text>
</comment>
<dbReference type="CDD" id="cd13214">
    <property type="entry name" value="PH-GRAM_WBP2"/>
    <property type="match status" value="1"/>
</dbReference>
<dbReference type="Proteomes" id="UP000242188">
    <property type="component" value="Unassembled WGS sequence"/>
</dbReference>
<protein>
    <submittedName>
        <fullName evidence="3">WW domain-binding protein 2</fullName>
    </submittedName>
</protein>
<reference evidence="3 4" key="1">
    <citation type="journal article" date="2017" name="Nat. Ecol. Evol.">
        <title>Scallop genome provides insights into evolution of bilaterian karyotype and development.</title>
        <authorList>
            <person name="Wang S."/>
            <person name="Zhang J."/>
            <person name="Jiao W."/>
            <person name="Li J."/>
            <person name="Xun X."/>
            <person name="Sun Y."/>
            <person name="Guo X."/>
            <person name="Huan P."/>
            <person name="Dong B."/>
            <person name="Zhang L."/>
            <person name="Hu X."/>
            <person name="Sun X."/>
            <person name="Wang J."/>
            <person name="Zhao C."/>
            <person name="Wang Y."/>
            <person name="Wang D."/>
            <person name="Huang X."/>
            <person name="Wang R."/>
            <person name="Lv J."/>
            <person name="Li Y."/>
            <person name="Zhang Z."/>
            <person name="Liu B."/>
            <person name="Lu W."/>
            <person name="Hui Y."/>
            <person name="Liang J."/>
            <person name="Zhou Z."/>
            <person name="Hou R."/>
            <person name="Li X."/>
            <person name="Liu Y."/>
            <person name="Li H."/>
            <person name="Ning X."/>
            <person name="Lin Y."/>
            <person name="Zhao L."/>
            <person name="Xing Q."/>
            <person name="Dou J."/>
            <person name="Li Y."/>
            <person name="Mao J."/>
            <person name="Guo H."/>
            <person name="Dou H."/>
            <person name="Li T."/>
            <person name="Mu C."/>
            <person name="Jiang W."/>
            <person name="Fu Q."/>
            <person name="Fu X."/>
            <person name="Miao Y."/>
            <person name="Liu J."/>
            <person name="Yu Q."/>
            <person name="Li R."/>
            <person name="Liao H."/>
            <person name="Li X."/>
            <person name="Kong Y."/>
            <person name="Jiang Z."/>
            <person name="Chourrout D."/>
            <person name="Li R."/>
            <person name="Bao Z."/>
        </authorList>
    </citation>
    <scope>NUCLEOTIDE SEQUENCE [LARGE SCALE GENOMIC DNA]</scope>
    <source>
        <strain evidence="3 4">PY_sf001</strain>
    </source>
</reference>
<proteinExistence type="predicted"/>
<dbReference type="GO" id="GO:0031490">
    <property type="term" value="F:chromatin DNA binding"/>
    <property type="evidence" value="ECO:0007669"/>
    <property type="project" value="TreeGrafter"/>
</dbReference>
<feature type="compositionally biased region" description="Pro residues" evidence="1">
    <location>
        <begin position="186"/>
        <end position="204"/>
    </location>
</feature>
<dbReference type="STRING" id="6573.A0A210PUF5"/>
<dbReference type="InterPro" id="IPR004182">
    <property type="entry name" value="GRAM"/>
</dbReference>
<evidence type="ECO:0000313" key="3">
    <source>
        <dbReference type="EMBL" id="OWF40130.1"/>
    </source>
</evidence>
<feature type="compositionally biased region" description="Low complexity" evidence="1">
    <location>
        <begin position="210"/>
        <end position="221"/>
    </location>
</feature>
<dbReference type="OrthoDB" id="1259151at2759"/>
<evidence type="ECO:0000259" key="2">
    <source>
        <dbReference type="Pfam" id="PF02893"/>
    </source>
</evidence>
<evidence type="ECO:0000313" key="4">
    <source>
        <dbReference type="Proteomes" id="UP000242188"/>
    </source>
</evidence>
<dbReference type="EMBL" id="NEDP02005486">
    <property type="protein sequence ID" value="OWF40130.1"/>
    <property type="molecule type" value="Genomic_DNA"/>
</dbReference>
<dbReference type="PANTHER" id="PTHR31606">
    <property type="entry name" value="WW DOMAIN BINDING PROTEIN 2, ISOFORM E"/>
    <property type="match status" value="1"/>
</dbReference>
<dbReference type="AlphaFoldDB" id="A0A210PUF5"/>
<evidence type="ECO:0000256" key="1">
    <source>
        <dbReference type="SAM" id="MobiDB-lite"/>
    </source>
</evidence>
<feature type="domain" description="GRAM" evidence="2">
    <location>
        <begin position="39"/>
        <end position="126"/>
    </location>
</feature>